<evidence type="ECO:0000313" key="1">
    <source>
        <dbReference type="EMBL" id="VWB55953.1"/>
    </source>
</evidence>
<dbReference type="EMBL" id="CABVPN010000011">
    <property type="protein sequence ID" value="VWB55953.1"/>
    <property type="molecule type" value="Genomic_DNA"/>
</dbReference>
<organism evidence="1 2">
    <name type="scientific">Burkholderia diffusa</name>
    <dbReference type="NCBI Taxonomy" id="488732"/>
    <lineage>
        <taxon>Bacteria</taxon>
        <taxon>Pseudomonadati</taxon>
        <taxon>Pseudomonadota</taxon>
        <taxon>Betaproteobacteria</taxon>
        <taxon>Burkholderiales</taxon>
        <taxon>Burkholderiaceae</taxon>
        <taxon>Burkholderia</taxon>
        <taxon>Burkholderia cepacia complex</taxon>
    </lineage>
</organism>
<proteinExistence type="predicted"/>
<gene>
    <name evidence="1" type="ORF">BDI24065_02594</name>
</gene>
<dbReference type="RefSeq" id="WP_239007272.1">
    <property type="nucleotide sequence ID" value="NZ_CABVPN010000011.1"/>
</dbReference>
<dbReference type="AlphaFoldDB" id="A0A6P2KH10"/>
<dbReference type="GeneID" id="93027669"/>
<keyword evidence="2" id="KW-1185">Reference proteome</keyword>
<protein>
    <submittedName>
        <fullName evidence="1">Uncharacterized protein</fullName>
    </submittedName>
</protein>
<sequence>MREFNSKDLDALDFERVCSELLAGKDGISLEKVVHIPEADILRCKYKGKDFNVKFDLDYGVSLEAVSDFSVGELEGVARILTA</sequence>
<dbReference type="Proteomes" id="UP000494125">
    <property type="component" value="Unassembled WGS sequence"/>
</dbReference>
<reference evidence="1 2" key="1">
    <citation type="submission" date="2019-09" db="EMBL/GenBank/DDBJ databases">
        <authorList>
            <person name="Depoorter E."/>
        </authorList>
    </citation>
    <scope>NUCLEOTIDE SEQUENCE [LARGE SCALE GENOMIC DNA]</scope>
    <source>
        <strain evidence="1">LMG 24065</strain>
    </source>
</reference>
<name>A0A6P2KH10_9BURK</name>
<accession>A0A6P2KH10</accession>
<evidence type="ECO:0000313" key="2">
    <source>
        <dbReference type="Proteomes" id="UP000494125"/>
    </source>
</evidence>